<keyword evidence="3" id="KW-0732">Signal</keyword>
<dbReference type="InterPro" id="IPR011990">
    <property type="entry name" value="TPR-like_helical_dom_sf"/>
</dbReference>
<accession>A0A2Z4FHU7</accession>
<name>A0A2Z4FHU7_9DELT</name>
<dbReference type="PROSITE" id="PS50005">
    <property type="entry name" value="TPR"/>
    <property type="match status" value="1"/>
</dbReference>
<dbReference type="Pfam" id="PF13181">
    <property type="entry name" value="TPR_8"/>
    <property type="match status" value="1"/>
</dbReference>
<reference evidence="4 5" key="1">
    <citation type="submission" date="2018-06" db="EMBL/GenBank/DDBJ databases">
        <title>Lujinxingia sediminis gen. nov. sp. nov., a new facultative anaerobic member of the class Deltaproteobacteria, and proposal of Lujinxingaceae fam. nov.</title>
        <authorList>
            <person name="Guo L.-Y."/>
            <person name="Li C.-M."/>
            <person name="Wang S."/>
            <person name="Du Z.-J."/>
        </authorList>
    </citation>
    <scope>NUCLEOTIDE SEQUENCE [LARGE SCALE GENOMIC DNA]</scope>
    <source>
        <strain evidence="4 5">FA350</strain>
    </source>
</reference>
<organism evidence="4 5">
    <name type="scientific">Bradymonas sediminis</name>
    <dbReference type="NCBI Taxonomy" id="1548548"/>
    <lineage>
        <taxon>Bacteria</taxon>
        <taxon>Deltaproteobacteria</taxon>
        <taxon>Bradymonadales</taxon>
        <taxon>Bradymonadaceae</taxon>
        <taxon>Bradymonas</taxon>
    </lineage>
</organism>
<feature type="region of interest" description="Disordered" evidence="1">
    <location>
        <begin position="127"/>
        <end position="160"/>
    </location>
</feature>
<feature type="transmembrane region" description="Helical" evidence="2">
    <location>
        <begin position="201"/>
        <end position="222"/>
    </location>
</feature>
<dbReference type="Gene3D" id="1.25.40.10">
    <property type="entry name" value="Tetratricopeptide repeat domain"/>
    <property type="match status" value="1"/>
</dbReference>
<dbReference type="RefSeq" id="WP_111332234.1">
    <property type="nucleotide sequence ID" value="NZ_CP030032.1"/>
</dbReference>
<sequence length="223" mass="23621">MKYILALTIALAFSSTVAIPAAHAQSAESQEPIEPTSAQLELNNQGVQAIREKDFEKAVRLFRSSTDLGALNITYVNMGRAYQYMGDCENAESSYEKALKAQPVKAPSVAEIEAAITRYRTELEASCASASEATDPNGSEQEGAGKGDENIKSVKPIPQPPEKSAAPYIWMGGGAAAIAAGIVFDTVPGYATNKQTDAEDFIGPSLYVLGGAAVVYGIYTLMQ</sequence>
<dbReference type="AlphaFoldDB" id="A0A2Z4FHU7"/>
<evidence type="ECO:0000256" key="2">
    <source>
        <dbReference type="SAM" id="Phobius"/>
    </source>
</evidence>
<dbReference type="KEGG" id="bsed:DN745_03510"/>
<keyword evidence="2" id="KW-0812">Transmembrane</keyword>
<protein>
    <submittedName>
        <fullName evidence="4">Uncharacterized protein</fullName>
    </submittedName>
</protein>
<keyword evidence="2" id="KW-0472">Membrane</keyword>
<feature type="chain" id="PRO_5043512195" evidence="3">
    <location>
        <begin position="25"/>
        <end position="223"/>
    </location>
</feature>
<dbReference type="Proteomes" id="UP000249799">
    <property type="component" value="Chromosome"/>
</dbReference>
<evidence type="ECO:0000256" key="1">
    <source>
        <dbReference type="SAM" id="MobiDB-lite"/>
    </source>
</evidence>
<dbReference type="SUPFAM" id="SSF48452">
    <property type="entry name" value="TPR-like"/>
    <property type="match status" value="1"/>
</dbReference>
<dbReference type="InterPro" id="IPR019734">
    <property type="entry name" value="TPR_rpt"/>
</dbReference>
<dbReference type="EMBL" id="CP030032">
    <property type="protein sequence ID" value="AWV88463.1"/>
    <property type="molecule type" value="Genomic_DNA"/>
</dbReference>
<dbReference type="OrthoDB" id="5540427at2"/>
<feature type="compositionally biased region" description="Basic and acidic residues" evidence="1">
    <location>
        <begin position="143"/>
        <end position="152"/>
    </location>
</feature>
<feature type="signal peptide" evidence="3">
    <location>
        <begin position="1"/>
        <end position="24"/>
    </location>
</feature>
<keyword evidence="5" id="KW-1185">Reference proteome</keyword>
<evidence type="ECO:0000313" key="4">
    <source>
        <dbReference type="EMBL" id="AWV88463.1"/>
    </source>
</evidence>
<proteinExistence type="predicted"/>
<keyword evidence="2" id="KW-1133">Transmembrane helix</keyword>
<gene>
    <name evidence="4" type="ORF">DN745_03510</name>
</gene>
<evidence type="ECO:0000313" key="5">
    <source>
        <dbReference type="Proteomes" id="UP000249799"/>
    </source>
</evidence>
<evidence type="ECO:0000256" key="3">
    <source>
        <dbReference type="SAM" id="SignalP"/>
    </source>
</evidence>